<dbReference type="InterPro" id="IPR050087">
    <property type="entry name" value="AON_synthase_class-II"/>
</dbReference>
<comment type="caution">
    <text evidence="7">The sequence shown here is derived from an EMBL/GenBank/DDBJ whole genome shotgun (WGS) entry which is preliminary data.</text>
</comment>
<dbReference type="InterPro" id="IPR015421">
    <property type="entry name" value="PyrdxlP-dep_Trfase_major"/>
</dbReference>
<evidence type="ECO:0000313" key="8">
    <source>
        <dbReference type="Proteomes" id="UP000019402"/>
    </source>
</evidence>
<dbReference type="Gene3D" id="3.90.1150.10">
    <property type="entry name" value="Aspartate Aminotransferase, domain 1"/>
    <property type="match status" value="1"/>
</dbReference>
<dbReference type="RefSeq" id="WP_027472590.1">
    <property type="nucleotide sequence ID" value="NZ_BAMD01000109.1"/>
</dbReference>
<dbReference type="Pfam" id="PF00155">
    <property type="entry name" value="Aminotran_1_2"/>
    <property type="match status" value="1"/>
</dbReference>
<evidence type="ECO:0000256" key="1">
    <source>
        <dbReference type="ARBA" id="ARBA00001933"/>
    </source>
</evidence>
<dbReference type="InterPro" id="IPR001917">
    <property type="entry name" value="Aminotrans_II_pyridoxalP_BS"/>
</dbReference>
<dbReference type="eggNOG" id="COG0156">
    <property type="taxonomic scope" value="Bacteria"/>
</dbReference>
<dbReference type="GO" id="GO:0016746">
    <property type="term" value="F:acyltransferase activity"/>
    <property type="evidence" value="ECO:0007669"/>
    <property type="project" value="UniProtKB-KW"/>
</dbReference>
<dbReference type="OrthoDB" id="9807157at2"/>
<dbReference type="InterPro" id="IPR015422">
    <property type="entry name" value="PyrdxlP-dep_Trfase_small"/>
</dbReference>
<dbReference type="SUPFAM" id="SSF53383">
    <property type="entry name" value="PLP-dependent transferases"/>
    <property type="match status" value="1"/>
</dbReference>
<keyword evidence="4 5" id="KW-0663">Pyridoxal phosphate</keyword>
<keyword evidence="8" id="KW-1185">Reference proteome</keyword>
<sequence length="416" mass="46069">MKTKKLFTPRDFIDVEGKDIYESADYFQVFIDQMDNERANAFDITTTTPTGSKVKVVDKYSGKELSAISFVSSNYLGMNMHPKVKEAAKCAIDEYGVGTSTTPLIGGYLDIHAELEKKIAKMHGKEASLTYSSGFAANVGVAQFLLNKNDIAIVDTFIHASMYDGLANTNVKIFGHNDLKYLEMVLEKSKGNYRNMIVIVDGVYSQDGDLPRLKEICVLSRQYGAYIFLDDAHGVGVLGKNGYGTCSHFNLSDEVDVITGTLSKAIGAIGGYVAGSDQLIKYLRHLSRPSIFSASLPPSVAVSASKAIDVFSEEPQIIEKLWENTKYARKTLIENGFDLGRSESPIIPIMVRDDMKAKVIARKLLENGVYIIPATYPAVKLKDSRLRMNVSATHSQSDIDYFCEQLNCINKEMEFK</sequence>
<dbReference type="InterPro" id="IPR015424">
    <property type="entry name" value="PyrdxlP-dep_Trfase"/>
</dbReference>
<comment type="pathway">
    <text evidence="2">Lipid metabolism.</text>
</comment>
<keyword evidence="3 7" id="KW-0808">Transferase</keyword>
<evidence type="ECO:0000256" key="5">
    <source>
        <dbReference type="RuleBase" id="RU003693"/>
    </source>
</evidence>
<comment type="similarity">
    <text evidence="5">Belongs to the class-II pyridoxal-phosphate-dependent aminotransferase family.</text>
</comment>
<dbReference type="AlphaFoldDB" id="W7YM25"/>
<comment type="cofactor">
    <cofactor evidence="1 5">
        <name>pyridoxal 5'-phosphate</name>
        <dbReference type="ChEBI" id="CHEBI:597326"/>
    </cofactor>
</comment>
<keyword evidence="7" id="KW-0012">Acyltransferase</keyword>
<dbReference type="Proteomes" id="UP000019402">
    <property type="component" value="Unassembled WGS sequence"/>
</dbReference>
<dbReference type="PROSITE" id="PS00599">
    <property type="entry name" value="AA_TRANSFER_CLASS_2"/>
    <property type="match status" value="1"/>
</dbReference>
<accession>W7YM25</accession>
<gene>
    <name evidence="7" type="ORF">JCM21142_104453</name>
</gene>
<dbReference type="STRING" id="869213.GCA_000517085_03119"/>
<protein>
    <submittedName>
        <fullName evidence="7">Putative pyridoxal phosphate-dependent acyltransferase</fullName>
    </submittedName>
</protein>
<organism evidence="7 8">
    <name type="scientific">Saccharicrinis fermentans DSM 9555 = JCM 21142</name>
    <dbReference type="NCBI Taxonomy" id="869213"/>
    <lineage>
        <taxon>Bacteria</taxon>
        <taxon>Pseudomonadati</taxon>
        <taxon>Bacteroidota</taxon>
        <taxon>Bacteroidia</taxon>
        <taxon>Marinilabiliales</taxon>
        <taxon>Marinilabiliaceae</taxon>
        <taxon>Saccharicrinis</taxon>
    </lineage>
</organism>
<dbReference type="InterPro" id="IPR004839">
    <property type="entry name" value="Aminotransferase_I/II_large"/>
</dbReference>
<dbReference type="CDD" id="cd06454">
    <property type="entry name" value="KBL_like"/>
    <property type="match status" value="1"/>
</dbReference>
<evidence type="ECO:0000259" key="6">
    <source>
        <dbReference type="Pfam" id="PF00155"/>
    </source>
</evidence>
<evidence type="ECO:0000256" key="2">
    <source>
        <dbReference type="ARBA" id="ARBA00005189"/>
    </source>
</evidence>
<dbReference type="GO" id="GO:0030170">
    <property type="term" value="F:pyridoxal phosphate binding"/>
    <property type="evidence" value="ECO:0007669"/>
    <property type="project" value="InterPro"/>
</dbReference>
<evidence type="ECO:0000256" key="4">
    <source>
        <dbReference type="ARBA" id="ARBA00022898"/>
    </source>
</evidence>
<name>W7YM25_9BACT</name>
<reference evidence="7 8" key="1">
    <citation type="journal article" date="2014" name="Genome Announc.">
        <title>Draft Genome Sequence of Cytophaga fermentans JCM 21142T, a Facultative Anaerobe Isolated from Marine Mud.</title>
        <authorList>
            <person name="Starns D."/>
            <person name="Oshima K."/>
            <person name="Suda W."/>
            <person name="Iino T."/>
            <person name="Yuki M."/>
            <person name="Inoue J."/>
            <person name="Kitamura K."/>
            <person name="Iida T."/>
            <person name="Darby A."/>
            <person name="Hattori M."/>
            <person name="Ohkuma M."/>
        </authorList>
    </citation>
    <scope>NUCLEOTIDE SEQUENCE [LARGE SCALE GENOMIC DNA]</scope>
    <source>
        <strain evidence="7 8">JCM 21142</strain>
    </source>
</reference>
<dbReference type="Gene3D" id="3.40.640.10">
    <property type="entry name" value="Type I PLP-dependent aspartate aminotransferase-like (Major domain)"/>
    <property type="match status" value="1"/>
</dbReference>
<dbReference type="EMBL" id="BAMD01000109">
    <property type="protein sequence ID" value="GAF05706.1"/>
    <property type="molecule type" value="Genomic_DNA"/>
</dbReference>
<feature type="domain" description="Aminotransferase class I/classII large" evidence="6">
    <location>
        <begin position="68"/>
        <end position="406"/>
    </location>
</feature>
<evidence type="ECO:0000313" key="7">
    <source>
        <dbReference type="EMBL" id="GAF05706.1"/>
    </source>
</evidence>
<proteinExistence type="inferred from homology"/>
<evidence type="ECO:0000256" key="3">
    <source>
        <dbReference type="ARBA" id="ARBA00022679"/>
    </source>
</evidence>
<dbReference type="PANTHER" id="PTHR13693">
    <property type="entry name" value="CLASS II AMINOTRANSFERASE/8-AMINO-7-OXONONANOATE SYNTHASE"/>
    <property type="match status" value="1"/>
</dbReference>